<dbReference type="RefSeq" id="YP_009999789.1">
    <property type="nucleotide sequence ID" value="NC_053008.1"/>
</dbReference>
<organism evidence="2 3">
    <name type="scientific">Salmonella phage SAP012</name>
    <dbReference type="NCBI Taxonomy" id="2742114"/>
    <lineage>
        <taxon>Viruses</taxon>
        <taxon>Duplodnaviria</taxon>
        <taxon>Heunggongvirae</taxon>
        <taxon>Uroviricota</taxon>
        <taxon>Caudoviricetes</taxon>
        <taxon>Casjensviridae</taxon>
        <taxon>Zhonglingvirus</taxon>
        <taxon>Zhonglingvirus SAP012</taxon>
    </lineage>
</organism>
<evidence type="ECO:0000256" key="1">
    <source>
        <dbReference type="SAM" id="MobiDB-lite"/>
    </source>
</evidence>
<feature type="compositionally biased region" description="Basic and acidic residues" evidence="1">
    <location>
        <begin position="32"/>
        <end position="61"/>
    </location>
</feature>
<accession>A0A6J4EFG5</accession>
<reference evidence="2 3" key="1">
    <citation type="submission" date="2020-06" db="EMBL/GenBank/DDBJ databases">
        <title>Complete Genome Sequence of Salmonella phage SAP012.</title>
        <authorList>
            <person name="Shahin K."/>
            <person name="Soleimani-Delfan A."/>
            <person name="Barazandeh M."/>
            <person name="Komijani Majid."/>
            <person name="Bao H."/>
            <person name="Zhang L."/>
            <person name="Wang R."/>
        </authorList>
    </citation>
    <scope>NUCLEOTIDE SEQUENCE [LARGE SCALE GENOMIC DNA]</scope>
</reference>
<keyword evidence="3" id="KW-1185">Reference proteome</keyword>
<protein>
    <recommendedName>
        <fullName evidence="4">RecT protein</fullName>
    </recommendedName>
</protein>
<evidence type="ECO:0008006" key="4">
    <source>
        <dbReference type="Google" id="ProtNLM"/>
    </source>
</evidence>
<feature type="region of interest" description="Disordered" evidence="1">
    <location>
        <begin position="28"/>
        <end position="61"/>
    </location>
</feature>
<proteinExistence type="predicted"/>
<dbReference type="KEGG" id="vg:62682421"/>
<name>A0A6J4EFG5_9CAUD</name>
<evidence type="ECO:0000313" key="2">
    <source>
        <dbReference type="EMBL" id="BCG45232.1"/>
    </source>
</evidence>
<dbReference type="EMBL" id="LC553736">
    <property type="protein sequence ID" value="BCG45232.1"/>
    <property type="molecule type" value="Genomic_DNA"/>
</dbReference>
<dbReference type="GeneID" id="62682421"/>
<dbReference type="Proteomes" id="UP000505247">
    <property type="component" value="Segment"/>
</dbReference>
<sequence length="123" mass="12835">MGILEQILAAQEKTNTLLEALAAGGVVAGSTKGEDTKSDAKGGKKSAPKKEETTSKPKHTKDEVVAAVIAVKSAFGAPAAKEITAKYGLKKIAEAKEDQFDAIFDDCEAKLQEAENGGDEDEV</sequence>
<evidence type="ECO:0000313" key="3">
    <source>
        <dbReference type="Proteomes" id="UP000505247"/>
    </source>
</evidence>